<comment type="caution">
    <text evidence="2">The sequence shown here is derived from an EMBL/GenBank/DDBJ whole genome shotgun (WGS) entry which is preliminary data.</text>
</comment>
<sequence>MCTRIGKLVLEAIAVSAGLSFLKKKEIFEFDVNTIGNEKFRQYAETYLQIGDFVLDKTCGFLEIDLGIETNEQQKERTKIKKPKKVKREYKEVQDEDEDEDEEEEEEEKNEDEDKDYKEEEEEEEEEDNEEELISKVAENDFGDQKKILNN</sequence>
<dbReference type="AlphaFoldDB" id="A0AAV7ZVY0"/>
<dbReference type="Proteomes" id="UP001146793">
    <property type="component" value="Unassembled WGS sequence"/>
</dbReference>
<name>A0AAV7ZVY0_9EUKA</name>
<evidence type="ECO:0000313" key="2">
    <source>
        <dbReference type="EMBL" id="KAJ3444757.1"/>
    </source>
</evidence>
<accession>A0AAV7ZVY0</accession>
<organism evidence="2 3">
    <name type="scientific">Anaeramoeba flamelloides</name>
    <dbReference type="NCBI Taxonomy" id="1746091"/>
    <lineage>
        <taxon>Eukaryota</taxon>
        <taxon>Metamonada</taxon>
        <taxon>Anaeramoebidae</taxon>
        <taxon>Anaeramoeba</taxon>
    </lineage>
</organism>
<reference evidence="2" key="1">
    <citation type="submission" date="2022-08" db="EMBL/GenBank/DDBJ databases">
        <title>Novel sulphate-reducing endosymbionts in the free-living metamonad Anaeramoeba.</title>
        <authorList>
            <person name="Jerlstrom-Hultqvist J."/>
            <person name="Cepicka I."/>
            <person name="Gallot-Lavallee L."/>
            <person name="Salas-Leiva D."/>
            <person name="Curtis B.A."/>
            <person name="Zahonova K."/>
            <person name="Pipaliya S."/>
            <person name="Dacks J."/>
            <person name="Roger A.J."/>
        </authorList>
    </citation>
    <scope>NUCLEOTIDE SEQUENCE</scope>
    <source>
        <strain evidence="2">Busselton2</strain>
    </source>
</reference>
<evidence type="ECO:0000313" key="3">
    <source>
        <dbReference type="Proteomes" id="UP001146793"/>
    </source>
</evidence>
<dbReference type="InterPro" id="IPR013726">
    <property type="entry name" value="Mitofissin"/>
</dbReference>
<protein>
    <submittedName>
        <fullName evidence="2">Uncharacterized protein</fullName>
    </submittedName>
</protein>
<feature type="region of interest" description="Disordered" evidence="1">
    <location>
        <begin position="72"/>
        <end position="151"/>
    </location>
</feature>
<evidence type="ECO:0000256" key="1">
    <source>
        <dbReference type="SAM" id="MobiDB-lite"/>
    </source>
</evidence>
<proteinExistence type="predicted"/>
<feature type="compositionally biased region" description="Acidic residues" evidence="1">
    <location>
        <begin position="94"/>
        <end position="132"/>
    </location>
</feature>
<dbReference type="Pfam" id="PF08520">
    <property type="entry name" value="Mitofissin"/>
    <property type="match status" value="1"/>
</dbReference>
<feature type="compositionally biased region" description="Basic residues" evidence="1">
    <location>
        <begin position="78"/>
        <end position="88"/>
    </location>
</feature>
<dbReference type="EMBL" id="JANTQA010000023">
    <property type="protein sequence ID" value="KAJ3444757.1"/>
    <property type="molecule type" value="Genomic_DNA"/>
</dbReference>
<gene>
    <name evidence="2" type="ORF">M0812_10618</name>
</gene>